<dbReference type="InterPro" id="IPR021815">
    <property type="entry name" value="TsiV"/>
</dbReference>
<dbReference type="EMBL" id="VUYU01000034">
    <property type="protein sequence ID" value="NHZ37802.1"/>
    <property type="molecule type" value="Genomic_DNA"/>
</dbReference>
<comment type="caution">
    <text evidence="1">The sequence shown here is derived from an EMBL/GenBank/DDBJ whole genome shotgun (WGS) entry which is preliminary data.</text>
</comment>
<organism evidence="1 2">
    <name type="scientific">Massilia rubra</name>
    <dbReference type="NCBI Taxonomy" id="2607910"/>
    <lineage>
        <taxon>Bacteria</taxon>
        <taxon>Pseudomonadati</taxon>
        <taxon>Pseudomonadota</taxon>
        <taxon>Betaproteobacteria</taxon>
        <taxon>Burkholderiales</taxon>
        <taxon>Oxalobacteraceae</taxon>
        <taxon>Telluria group</taxon>
        <taxon>Massilia</taxon>
    </lineage>
</organism>
<evidence type="ECO:0000313" key="2">
    <source>
        <dbReference type="Proteomes" id="UP000785613"/>
    </source>
</evidence>
<gene>
    <name evidence="1" type="ORF">F0185_30005</name>
</gene>
<dbReference type="Proteomes" id="UP000785613">
    <property type="component" value="Unassembled WGS sequence"/>
</dbReference>
<keyword evidence="2" id="KW-1185">Reference proteome</keyword>
<evidence type="ECO:0000313" key="1">
    <source>
        <dbReference type="EMBL" id="NHZ37802.1"/>
    </source>
</evidence>
<dbReference type="Pfam" id="PF11876">
    <property type="entry name" value="TsiV"/>
    <property type="match status" value="1"/>
</dbReference>
<protein>
    <submittedName>
        <fullName evidence="1">DUF3396 domain-containing protein</fullName>
    </submittedName>
</protein>
<name>A0ABX0M0E1_9BURK</name>
<reference evidence="1 2" key="1">
    <citation type="submission" date="2019-09" db="EMBL/GenBank/DDBJ databases">
        <title>Taxonomy of Antarctic Massilia spp.: description of Massilia rubra sp. nov., Massilia aquatica sp. nov., Massilia mucilaginosa sp. nov., Massilia frigida sp. nov. isolated from streams, lakes and regoliths.</title>
        <authorList>
            <person name="Holochova P."/>
            <person name="Sedlacek I."/>
            <person name="Kralova S."/>
            <person name="Maslanova I."/>
            <person name="Busse H.-J."/>
            <person name="Stankova E."/>
            <person name="Vrbovska V."/>
            <person name="Kovarovic V."/>
            <person name="Bartak M."/>
            <person name="Svec P."/>
            <person name="Pantucek R."/>
        </authorList>
    </citation>
    <scope>NUCLEOTIDE SEQUENCE [LARGE SCALE GENOMIC DNA]</scope>
    <source>
        <strain evidence="1 2">CCM 8692</strain>
    </source>
</reference>
<proteinExistence type="predicted"/>
<accession>A0ABX0M0E1</accession>
<sequence length="108" mass="11915">MLAGLLCLEKTWWKRWGGVISLDSAVAHIPGVTISELADGGASIRIGDQPQLGDTHKGNTLETYRALGKVLNPLRNRHAVTTGMSVPGMRERDHPGLRAKWLDRFFPE</sequence>